<accession>A0A6C0Y6Q1</accession>
<dbReference type="RefSeq" id="WP_163146440.1">
    <property type="nucleotide sequence ID" value="NZ_CP044456.1"/>
</dbReference>
<keyword evidence="1" id="KW-0614">Plasmid</keyword>
<dbReference type="EMBL" id="CP044456">
    <property type="protein sequence ID" value="QIC71780.1"/>
    <property type="molecule type" value="Genomic_DNA"/>
</dbReference>
<name>A0A6C0Y6Q1_9GAMM</name>
<gene>
    <name evidence="1" type="ORF">FSC09_15420</name>
</gene>
<evidence type="ECO:0000313" key="1">
    <source>
        <dbReference type="EMBL" id="QIC71780.1"/>
    </source>
</evidence>
<protein>
    <submittedName>
        <fullName evidence="1">Uncharacterized protein</fullName>
    </submittedName>
</protein>
<organism evidence="1 2">
    <name type="scientific">Acinetobacter indicus</name>
    <dbReference type="NCBI Taxonomy" id="756892"/>
    <lineage>
        <taxon>Bacteria</taxon>
        <taxon>Pseudomonadati</taxon>
        <taxon>Pseudomonadota</taxon>
        <taxon>Gammaproteobacteria</taxon>
        <taxon>Moraxellales</taxon>
        <taxon>Moraxellaceae</taxon>
        <taxon>Acinetobacter</taxon>
    </lineage>
</organism>
<dbReference type="AlphaFoldDB" id="A0A6C0Y6Q1"/>
<reference evidence="1 2" key="1">
    <citation type="submission" date="2019-09" db="EMBL/GenBank/DDBJ databases">
        <title>Non-baumannii Acinetobacter spp. carrying blaNDM-1 isolated in China.</title>
        <authorList>
            <person name="Cui C."/>
            <person name="Chen C."/>
            <person name="Sun J."/>
            <person name="Liu Y."/>
        </authorList>
    </citation>
    <scope>NUCLEOTIDE SEQUENCE [LARGE SCALE GENOMIC DNA]</scope>
    <source>
        <strain evidence="1 2">B18</strain>
        <plasmid evidence="2">pb18-1</plasmid>
    </source>
</reference>
<evidence type="ECO:0000313" key="2">
    <source>
        <dbReference type="Proteomes" id="UP000503440"/>
    </source>
</evidence>
<dbReference type="Proteomes" id="UP000503440">
    <property type="component" value="Plasmid pB18-1"/>
</dbReference>
<geneLocation type="plasmid" evidence="2">
    <name>pb18-1</name>
</geneLocation>
<proteinExistence type="predicted"/>
<sequence length="438" mass="51439">MVSELLTPDEIERIEQDKKFYQFQEKLQKAKLAAGIPLVQFDYDSRFNMIKRVDWLKKIESNVQARLNMSYEKQTLITSNTPDFEDAKKLIYKEENTRKDLHIFLAKIKEKISSIVSSRKGLPLLAIQWKNHAAKIARYDYDLYFLSPTYQNHFAFIRPEFDEQDFEIIQEIYNSFLSPTDLINAFSKFLGIDATKIVVACSNQRFNGIEIWVSNEAKIYESFKNNKCIEYIDFDNSFVLKYDNSFIDCFVESDTFKNIDVWIDPLSLEIFVKRTTMPLNINRVLDFPELLNIEYIPLVAFDYSLKVHLIDIPSIIKQINDILPTVIIRDIFAYDGKDFELIPCTQDTIWTFANLVLFSLSNDSANGRFIFVYNVEKRTLSKFEYRQSFSFDDLIKLVSETLEYLRISGFELYSPDKLIEKYDNQGRRNADGTAIRLT</sequence>